<keyword evidence="1" id="KW-0472">Membrane</keyword>
<feature type="transmembrane region" description="Helical" evidence="1">
    <location>
        <begin position="99"/>
        <end position="119"/>
    </location>
</feature>
<evidence type="ECO:0008006" key="4">
    <source>
        <dbReference type="Google" id="ProtNLM"/>
    </source>
</evidence>
<keyword evidence="3" id="KW-1185">Reference proteome</keyword>
<reference evidence="2 3" key="1">
    <citation type="submission" date="2021-10" db="EMBL/GenBank/DDBJ databases">
        <title>Alishewanella koreense sp. nov. isolated from seawater of southwestern coast in South Korea and the proposal for the reclassification of Rheinheimera perlucida and Rheinheimera tuosuensis as Arsukibacterium perlucida and Arsukibacterium tuosuensis.</title>
        <authorList>
            <person name="Kim K.H."/>
            <person name="Ruan W."/>
            <person name="Kim K.R."/>
            <person name="Baek J.H."/>
            <person name="Jeon C.O."/>
        </authorList>
    </citation>
    <scope>NUCLEOTIDE SEQUENCE [LARGE SCALE GENOMIC DNA]</scope>
    <source>
        <strain evidence="2 3">16-MA</strain>
    </source>
</reference>
<evidence type="ECO:0000313" key="3">
    <source>
        <dbReference type="Proteomes" id="UP000633814"/>
    </source>
</evidence>
<feature type="transmembrane region" description="Helical" evidence="1">
    <location>
        <begin position="20"/>
        <end position="38"/>
    </location>
</feature>
<feature type="transmembrane region" description="Helical" evidence="1">
    <location>
        <begin position="45"/>
        <end position="65"/>
    </location>
</feature>
<keyword evidence="1" id="KW-0812">Transmembrane</keyword>
<organism evidence="2 3">
    <name type="scientific">Alishewanella maricola</name>
    <dbReference type="NCBI Taxonomy" id="2795740"/>
    <lineage>
        <taxon>Bacteria</taxon>
        <taxon>Pseudomonadati</taxon>
        <taxon>Pseudomonadota</taxon>
        <taxon>Gammaproteobacteria</taxon>
        <taxon>Alteromonadales</taxon>
        <taxon>Alteromonadaceae</taxon>
        <taxon>Alishewanella</taxon>
    </lineage>
</organism>
<dbReference type="EMBL" id="JAEINI020000014">
    <property type="protein sequence ID" value="MCB5228123.1"/>
    <property type="molecule type" value="Genomic_DNA"/>
</dbReference>
<dbReference type="RefSeq" id="WP_226752185.1">
    <property type="nucleotide sequence ID" value="NZ_JAEINI020000014.1"/>
</dbReference>
<dbReference type="Proteomes" id="UP000633814">
    <property type="component" value="Unassembled WGS sequence"/>
</dbReference>
<feature type="transmembrane region" description="Helical" evidence="1">
    <location>
        <begin position="126"/>
        <end position="146"/>
    </location>
</feature>
<evidence type="ECO:0000313" key="2">
    <source>
        <dbReference type="EMBL" id="MCB5228123.1"/>
    </source>
</evidence>
<sequence>MQALKTTAELEYEYLKWHGYIHLLAGILILSVTSVNLLGLVNGGVLGLIIVIASGIMFTVIYLLASWKLQGNFSFSKQAWRGTFEDEFLNMVSLKAYKVGYIAVILAFIPGVLGVYNFVPLSREDLITCFLGISAVAYGITIAVGLRKDNE</sequence>
<gene>
    <name evidence="2" type="ORF">JAO78_015030</name>
</gene>
<proteinExistence type="predicted"/>
<evidence type="ECO:0000256" key="1">
    <source>
        <dbReference type="SAM" id="Phobius"/>
    </source>
</evidence>
<protein>
    <recommendedName>
        <fullName evidence="4">DUF3278 domain-containing protein</fullName>
    </recommendedName>
</protein>
<name>A0ABS8C6Z4_9ALTE</name>
<comment type="caution">
    <text evidence="2">The sequence shown here is derived from an EMBL/GenBank/DDBJ whole genome shotgun (WGS) entry which is preliminary data.</text>
</comment>
<accession>A0ABS8C6Z4</accession>
<keyword evidence="1" id="KW-1133">Transmembrane helix</keyword>